<feature type="binding site" evidence="8">
    <location>
        <position position="288"/>
    </location>
    <ligand>
        <name>L-glutamine</name>
        <dbReference type="ChEBI" id="CHEBI:58359"/>
    </ligand>
</feature>
<comment type="caution">
    <text evidence="10">The sequence shown here is derived from an EMBL/GenBank/DDBJ whole genome shotgun (WGS) entry which is preliminary data.</text>
</comment>
<keyword evidence="8" id="KW-0665">Pyrimidine biosynthesis</keyword>
<accession>A0ABS4KL29</accession>
<keyword evidence="6 8" id="KW-0315">Glutamine amidotransferase</keyword>
<dbReference type="PANTHER" id="PTHR43418">
    <property type="entry name" value="MULTIFUNCTIONAL TRYPTOPHAN BIOSYNTHESIS PROTEIN-RELATED"/>
    <property type="match status" value="1"/>
</dbReference>
<dbReference type="HAMAP" id="MF_01209">
    <property type="entry name" value="CPSase_S_chain"/>
    <property type="match status" value="1"/>
</dbReference>
<evidence type="ECO:0000313" key="11">
    <source>
        <dbReference type="Proteomes" id="UP001314903"/>
    </source>
</evidence>
<dbReference type="SMART" id="SM01097">
    <property type="entry name" value="CPSase_sm_chain"/>
    <property type="match status" value="1"/>
</dbReference>
<dbReference type="PRINTS" id="PR00099">
    <property type="entry name" value="CPSGATASE"/>
</dbReference>
<dbReference type="PANTHER" id="PTHR43418:SF7">
    <property type="entry name" value="CARBAMOYL-PHOSPHATE SYNTHASE SMALL CHAIN"/>
    <property type="match status" value="1"/>
</dbReference>
<evidence type="ECO:0000256" key="8">
    <source>
        <dbReference type="HAMAP-Rule" id="MF_01209"/>
    </source>
</evidence>
<comment type="subunit">
    <text evidence="8">Composed of two chains; the small (or glutamine) chain promotes the hydrolysis of glutamine to ammonia, which is used by the large (or ammonia) chain to synthesize carbamoyl phosphate. Tetramer of heterodimers (alpha,beta)4.</text>
</comment>
<dbReference type="PROSITE" id="PS51273">
    <property type="entry name" value="GATASE_TYPE_1"/>
    <property type="match status" value="1"/>
</dbReference>
<feature type="binding site" evidence="8">
    <location>
        <position position="219"/>
    </location>
    <ligand>
        <name>L-glutamine</name>
        <dbReference type="ChEBI" id="CHEBI:58359"/>
    </ligand>
</feature>
<evidence type="ECO:0000256" key="6">
    <source>
        <dbReference type="ARBA" id="ARBA00022962"/>
    </source>
</evidence>
<evidence type="ECO:0000256" key="2">
    <source>
        <dbReference type="ARBA" id="ARBA00007800"/>
    </source>
</evidence>
<dbReference type="SUPFAM" id="SSF52317">
    <property type="entry name" value="Class I glutamine amidotransferase-like"/>
    <property type="match status" value="1"/>
</dbReference>
<dbReference type="NCBIfam" id="NF009475">
    <property type="entry name" value="PRK12838.1"/>
    <property type="match status" value="1"/>
</dbReference>
<evidence type="ECO:0000256" key="1">
    <source>
        <dbReference type="ARBA" id="ARBA00005077"/>
    </source>
</evidence>
<dbReference type="EMBL" id="JAGGLI010000010">
    <property type="protein sequence ID" value="MBP2027334.1"/>
    <property type="molecule type" value="Genomic_DNA"/>
</dbReference>
<dbReference type="Pfam" id="PF00988">
    <property type="entry name" value="CPSase_sm_chain"/>
    <property type="match status" value="1"/>
</dbReference>
<feature type="binding site" evidence="8">
    <location>
        <position position="221"/>
    </location>
    <ligand>
        <name>L-glutamine</name>
        <dbReference type="ChEBI" id="CHEBI:58359"/>
    </ligand>
</feature>
<evidence type="ECO:0000256" key="3">
    <source>
        <dbReference type="ARBA" id="ARBA00022598"/>
    </source>
</evidence>
<evidence type="ECO:0000256" key="7">
    <source>
        <dbReference type="ARBA" id="ARBA00048816"/>
    </source>
</evidence>
<dbReference type="InterPro" id="IPR017926">
    <property type="entry name" value="GATASE"/>
</dbReference>
<dbReference type="Gene3D" id="3.50.30.20">
    <property type="entry name" value="Carbamoyl-phosphate synthase small subunit, N-terminal domain"/>
    <property type="match status" value="1"/>
</dbReference>
<dbReference type="SUPFAM" id="SSF52021">
    <property type="entry name" value="Carbamoyl phosphate synthetase, small subunit N-terminal domain"/>
    <property type="match status" value="1"/>
</dbReference>
<evidence type="ECO:0000259" key="9">
    <source>
        <dbReference type="SMART" id="SM01097"/>
    </source>
</evidence>
<dbReference type="GO" id="GO:0004088">
    <property type="term" value="F:carbamoyl-phosphate synthase (glutamine-hydrolyzing) activity"/>
    <property type="evidence" value="ECO:0007669"/>
    <property type="project" value="UniProtKB-EC"/>
</dbReference>
<keyword evidence="8" id="KW-0055">Arginine biosynthesis</keyword>
<keyword evidence="4 8" id="KW-0547">Nucleotide-binding</keyword>
<dbReference type="PRINTS" id="PR00096">
    <property type="entry name" value="GATASE"/>
</dbReference>
<keyword evidence="11" id="KW-1185">Reference proteome</keyword>
<comment type="pathway">
    <text evidence="1 8">Amino-acid biosynthesis; L-arginine biosynthesis; carbamoyl phosphate from bicarbonate: step 1/1.</text>
</comment>
<dbReference type="InterPro" id="IPR006274">
    <property type="entry name" value="CarbamoylP_synth_ssu"/>
</dbReference>
<dbReference type="InterPro" id="IPR029062">
    <property type="entry name" value="Class_I_gatase-like"/>
</dbReference>
<feature type="domain" description="Carbamoyl-phosphate synthase small subunit N-terminal" evidence="9">
    <location>
        <begin position="1"/>
        <end position="131"/>
    </location>
</feature>
<feature type="active site" evidence="8">
    <location>
        <position position="330"/>
    </location>
</feature>
<dbReference type="InterPro" id="IPR036480">
    <property type="entry name" value="CarbP_synth_ssu_N_sf"/>
</dbReference>
<dbReference type="PRINTS" id="PR00097">
    <property type="entry name" value="ANTSNTHASEII"/>
</dbReference>
<evidence type="ECO:0000256" key="5">
    <source>
        <dbReference type="ARBA" id="ARBA00022840"/>
    </source>
</evidence>
<evidence type="ECO:0000313" key="10">
    <source>
        <dbReference type="EMBL" id="MBP2027334.1"/>
    </source>
</evidence>
<dbReference type="EC" id="6.3.5.5" evidence="8"/>
<feature type="binding site" evidence="8">
    <location>
        <position position="45"/>
    </location>
    <ligand>
        <name>L-glutamine</name>
        <dbReference type="ChEBI" id="CHEBI:58359"/>
    </ligand>
</feature>
<comment type="function">
    <text evidence="8">Small subunit of the glutamine-dependent carbamoyl phosphate synthetase (CPSase). CPSase catalyzes the formation of carbamoyl phosphate from the ammonia moiety of glutamine, carbonate, and phosphate donated by ATP, constituting the first step of 2 biosynthetic pathways, one leading to arginine and/or urea and the other to pyrimidine nucleotides. The small subunit (glutamine amidotransferase) binds and cleaves glutamine to supply the large subunit with the substrate ammonia.</text>
</comment>
<feature type="binding site" evidence="8">
    <location>
        <position position="250"/>
    </location>
    <ligand>
        <name>L-glutamine</name>
        <dbReference type="ChEBI" id="CHEBI:58359"/>
    </ligand>
</feature>
<comment type="pathway">
    <text evidence="8">Pyrimidine metabolism; UMP biosynthesis via de novo pathway; (S)-dihydroorotate from bicarbonate: step 1/3.</text>
</comment>
<dbReference type="Gene3D" id="3.40.50.880">
    <property type="match status" value="1"/>
</dbReference>
<protein>
    <recommendedName>
        <fullName evidence="8">Carbamoyl phosphate synthase small chain</fullName>
        <ecNumber evidence="8">6.3.5.5</ecNumber>
    </recommendedName>
    <alternativeName>
        <fullName evidence="8">Carbamoyl phosphate synthetase glutamine chain</fullName>
    </alternativeName>
</protein>
<name>A0ABS4KL29_9FIRM</name>
<feature type="binding site" evidence="8">
    <location>
        <position position="290"/>
    </location>
    <ligand>
        <name>L-glutamine</name>
        <dbReference type="ChEBI" id="CHEBI:58359"/>
    </ligand>
</feature>
<evidence type="ECO:0000256" key="4">
    <source>
        <dbReference type="ARBA" id="ARBA00022741"/>
    </source>
</evidence>
<feature type="region of interest" description="CPSase" evidence="8">
    <location>
        <begin position="1"/>
        <end position="170"/>
    </location>
</feature>
<reference evidence="10 11" key="1">
    <citation type="submission" date="2021-03" db="EMBL/GenBank/DDBJ databases">
        <title>Genomic Encyclopedia of Type Strains, Phase IV (KMG-IV): sequencing the most valuable type-strain genomes for metagenomic binning, comparative biology and taxonomic classification.</title>
        <authorList>
            <person name="Goeker M."/>
        </authorList>
    </citation>
    <scope>NUCLEOTIDE SEQUENCE [LARGE SCALE GENOMIC DNA]</scope>
    <source>
        <strain evidence="10 11">DSM 27512</strain>
    </source>
</reference>
<proteinExistence type="inferred from homology"/>
<organism evidence="10 11">
    <name type="scientific">Acetoanaerobium pronyense</name>
    <dbReference type="NCBI Taxonomy" id="1482736"/>
    <lineage>
        <taxon>Bacteria</taxon>
        <taxon>Bacillati</taxon>
        <taxon>Bacillota</taxon>
        <taxon>Clostridia</taxon>
        <taxon>Peptostreptococcales</taxon>
        <taxon>Filifactoraceae</taxon>
        <taxon>Acetoanaerobium</taxon>
    </lineage>
</organism>
<keyword evidence="5 8" id="KW-0067">ATP-binding</keyword>
<keyword evidence="3 8" id="KW-0436">Ligase</keyword>
<keyword evidence="8" id="KW-0028">Amino-acid biosynthesis</keyword>
<dbReference type="Pfam" id="PF00117">
    <property type="entry name" value="GATase"/>
    <property type="match status" value="1"/>
</dbReference>
<dbReference type="NCBIfam" id="TIGR01368">
    <property type="entry name" value="CPSaseIIsmall"/>
    <property type="match status" value="1"/>
</dbReference>
<dbReference type="InterPro" id="IPR050472">
    <property type="entry name" value="Anth_synth/Amidotransfase"/>
</dbReference>
<feature type="binding site" evidence="8">
    <location>
        <position position="291"/>
    </location>
    <ligand>
        <name>L-glutamine</name>
        <dbReference type="ChEBI" id="CHEBI:58359"/>
    </ligand>
</feature>
<dbReference type="Proteomes" id="UP001314903">
    <property type="component" value="Unassembled WGS sequence"/>
</dbReference>
<dbReference type="RefSeq" id="WP_209660336.1">
    <property type="nucleotide sequence ID" value="NZ_JAGGLI010000010.1"/>
</dbReference>
<comment type="catalytic activity">
    <reaction evidence="8">
        <text>L-glutamine + H2O = L-glutamate + NH4(+)</text>
        <dbReference type="Rhea" id="RHEA:15889"/>
        <dbReference type="ChEBI" id="CHEBI:15377"/>
        <dbReference type="ChEBI" id="CHEBI:28938"/>
        <dbReference type="ChEBI" id="CHEBI:29985"/>
        <dbReference type="ChEBI" id="CHEBI:58359"/>
    </reaction>
</comment>
<gene>
    <name evidence="8" type="primary">carA</name>
    <name evidence="10" type="ORF">J2Z35_001128</name>
</gene>
<comment type="catalytic activity">
    <reaction evidence="7 8">
        <text>hydrogencarbonate + L-glutamine + 2 ATP + H2O = carbamoyl phosphate + L-glutamate + 2 ADP + phosphate + 2 H(+)</text>
        <dbReference type="Rhea" id="RHEA:18633"/>
        <dbReference type="ChEBI" id="CHEBI:15377"/>
        <dbReference type="ChEBI" id="CHEBI:15378"/>
        <dbReference type="ChEBI" id="CHEBI:17544"/>
        <dbReference type="ChEBI" id="CHEBI:29985"/>
        <dbReference type="ChEBI" id="CHEBI:30616"/>
        <dbReference type="ChEBI" id="CHEBI:43474"/>
        <dbReference type="ChEBI" id="CHEBI:58228"/>
        <dbReference type="ChEBI" id="CHEBI:58359"/>
        <dbReference type="ChEBI" id="CHEBI:456216"/>
        <dbReference type="EC" id="6.3.5.5"/>
    </reaction>
</comment>
<dbReference type="InterPro" id="IPR035686">
    <property type="entry name" value="CPSase_GATase1"/>
</dbReference>
<dbReference type="CDD" id="cd01744">
    <property type="entry name" value="GATase1_CPSase"/>
    <property type="match status" value="1"/>
</dbReference>
<dbReference type="InterPro" id="IPR002474">
    <property type="entry name" value="CarbamoylP_synth_ssu_N"/>
</dbReference>
<feature type="active site" description="Nucleophile" evidence="8">
    <location>
        <position position="246"/>
    </location>
</feature>
<feature type="binding site" evidence="8">
    <location>
        <position position="247"/>
    </location>
    <ligand>
        <name>L-glutamine</name>
        <dbReference type="ChEBI" id="CHEBI:58359"/>
    </ligand>
</feature>
<sequence length="350" mass="38995">MKAKLILENGLIFEGKGFGHLEDTVGEVVFNTAMTGYGEILTDPSYYGEIVVMTYPLIGNYGINFDDYESKKCHLKALVVKERCEIPNNFRCELDIDTYLKNQKVIGIEGIDTRALTKIIRENGSMKGYIALSEVAENEIKEKLKGFCNKDAIKKVSVNEIITVSNGNGHHIGIWDFGVKENIVREFAARGHKVTKLPYDITAKEVEKLGLDLLFLSNGPGDPKDLSSVITNIKGLVGKIPIGGICLGHQLLALTFDGSTEKLKYGHRGGNHPVKDMEENKIYITSQNHGYHVDIVPKDMAITHVNLNDNTVEGMRHKNLPIYSVQFHPEACPGPKENTYIFDKFIELIA</sequence>
<feature type="active site" evidence="8">
    <location>
        <position position="328"/>
    </location>
</feature>
<comment type="similarity">
    <text evidence="2 8">Belongs to the CarA family.</text>
</comment>